<dbReference type="OrthoDB" id="4173905at2759"/>
<dbReference type="GeneID" id="25901017"/>
<dbReference type="eggNOG" id="KOG1602">
    <property type="taxonomic scope" value="Eukaryota"/>
</dbReference>
<keyword evidence="4" id="KW-1185">Reference proteome</keyword>
<dbReference type="GO" id="GO:0016094">
    <property type="term" value="P:polyprenol biosynthetic process"/>
    <property type="evidence" value="ECO:0007669"/>
    <property type="project" value="TreeGrafter"/>
</dbReference>
<sequence length="76" mass="8576">MLRSIEQYLRSTVLPESVMDNVERIANRIVVSVLKNGPIPHHMAFIMDGNRRYAKKGAMAKIEGHALGFNTLKKPD</sequence>
<comment type="similarity">
    <text evidence="1">Belongs to the UPP synthase family.</text>
</comment>
<reference evidence="3 4" key="1">
    <citation type="submission" date="2011-02" db="EMBL/GenBank/DDBJ databases">
        <title>The Genome Sequence of Sphaeroforma arctica JP610.</title>
        <authorList>
            <consortium name="The Broad Institute Genome Sequencing Platform"/>
            <person name="Russ C."/>
            <person name="Cuomo C."/>
            <person name="Young S.K."/>
            <person name="Zeng Q."/>
            <person name="Gargeya S."/>
            <person name="Alvarado L."/>
            <person name="Berlin A."/>
            <person name="Chapman S.B."/>
            <person name="Chen Z."/>
            <person name="Freedman E."/>
            <person name="Gellesch M."/>
            <person name="Goldberg J."/>
            <person name="Griggs A."/>
            <person name="Gujja S."/>
            <person name="Heilman E."/>
            <person name="Heiman D."/>
            <person name="Howarth C."/>
            <person name="Mehta T."/>
            <person name="Neiman D."/>
            <person name="Pearson M."/>
            <person name="Roberts A."/>
            <person name="Saif S."/>
            <person name="Shea T."/>
            <person name="Shenoy N."/>
            <person name="Sisk P."/>
            <person name="Stolte C."/>
            <person name="Sykes S."/>
            <person name="White J."/>
            <person name="Yandava C."/>
            <person name="Burger G."/>
            <person name="Gray M.W."/>
            <person name="Holland P.W.H."/>
            <person name="King N."/>
            <person name="Lang F.B.F."/>
            <person name="Roger A.J."/>
            <person name="Ruiz-Trillo I."/>
            <person name="Haas B."/>
            <person name="Nusbaum C."/>
            <person name="Birren B."/>
        </authorList>
    </citation>
    <scope>NUCLEOTIDE SEQUENCE [LARGE SCALE GENOMIC DNA]</scope>
    <source>
        <strain evidence="3 4">JP610</strain>
    </source>
</reference>
<dbReference type="InterPro" id="IPR036424">
    <property type="entry name" value="UPP_synth-like_sf"/>
</dbReference>
<keyword evidence="2" id="KW-0808">Transferase</keyword>
<dbReference type="EMBL" id="KQ241612">
    <property type="protein sequence ID" value="KNC87372.1"/>
    <property type="molecule type" value="Genomic_DNA"/>
</dbReference>
<name>A0A0L0GEC0_9EUKA</name>
<dbReference type="STRING" id="667725.A0A0L0GEC0"/>
<organism evidence="3 4">
    <name type="scientific">Sphaeroforma arctica JP610</name>
    <dbReference type="NCBI Taxonomy" id="667725"/>
    <lineage>
        <taxon>Eukaryota</taxon>
        <taxon>Ichthyosporea</taxon>
        <taxon>Ichthyophonida</taxon>
        <taxon>Sphaeroforma</taxon>
    </lineage>
</organism>
<dbReference type="PANTHER" id="PTHR10291:SF43">
    <property type="entry name" value="DEHYDRODOLICHYL DIPHOSPHATE SYNTHASE COMPLEX SUBUNIT DHDDS"/>
    <property type="match status" value="1"/>
</dbReference>
<proteinExistence type="inferred from homology"/>
<evidence type="ECO:0000256" key="1">
    <source>
        <dbReference type="ARBA" id="ARBA00005432"/>
    </source>
</evidence>
<gene>
    <name evidence="3" type="ORF">SARC_00513</name>
</gene>
<evidence type="ECO:0000256" key="2">
    <source>
        <dbReference type="ARBA" id="ARBA00022679"/>
    </source>
</evidence>
<dbReference type="GO" id="GO:0005783">
    <property type="term" value="C:endoplasmic reticulum"/>
    <property type="evidence" value="ECO:0007669"/>
    <property type="project" value="TreeGrafter"/>
</dbReference>
<evidence type="ECO:0000313" key="4">
    <source>
        <dbReference type="Proteomes" id="UP000054560"/>
    </source>
</evidence>
<dbReference type="AlphaFoldDB" id="A0A0L0GEC0"/>
<dbReference type="GO" id="GO:0045547">
    <property type="term" value="F:ditrans,polycis-polyprenyl diphosphate synthase [(2E,6E)-farnesyl diphosphate specific] activity"/>
    <property type="evidence" value="ECO:0007669"/>
    <property type="project" value="TreeGrafter"/>
</dbReference>
<accession>A0A0L0GEC0</accession>
<dbReference type="SUPFAM" id="SSF64005">
    <property type="entry name" value="Undecaprenyl diphosphate synthase"/>
    <property type="match status" value="1"/>
</dbReference>
<protein>
    <submittedName>
        <fullName evidence="3">Uncharacterized protein</fullName>
    </submittedName>
</protein>
<evidence type="ECO:0000313" key="3">
    <source>
        <dbReference type="EMBL" id="KNC87372.1"/>
    </source>
</evidence>
<dbReference type="Proteomes" id="UP000054560">
    <property type="component" value="Unassembled WGS sequence"/>
</dbReference>
<dbReference type="RefSeq" id="XP_014161274.1">
    <property type="nucleotide sequence ID" value="XM_014305799.1"/>
</dbReference>
<dbReference type="InterPro" id="IPR001441">
    <property type="entry name" value="UPP_synth-like"/>
</dbReference>
<dbReference type="Gene3D" id="3.40.1180.10">
    <property type="entry name" value="Decaprenyl diphosphate synthase-like"/>
    <property type="match status" value="1"/>
</dbReference>
<dbReference type="PANTHER" id="PTHR10291">
    <property type="entry name" value="DEHYDRODOLICHYL DIPHOSPHATE SYNTHASE FAMILY MEMBER"/>
    <property type="match status" value="1"/>
</dbReference>